<dbReference type="PANTHER" id="PTHR42029:SF3">
    <property type="entry name" value="AN04G07800"/>
    <property type="match status" value="1"/>
</dbReference>
<dbReference type="eggNOG" id="ENOG502SMEG">
    <property type="taxonomic scope" value="Eukaryota"/>
</dbReference>
<evidence type="ECO:0000313" key="5">
    <source>
        <dbReference type="Proteomes" id="UP000001055"/>
    </source>
</evidence>
<dbReference type="KEGG" id="pno:SNOG_14339"/>
<gene>
    <name evidence="4" type="ORF">SNOG_14339</name>
</gene>
<protein>
    <recommendedName>
        <fullName evidence="3">DUF7735 domain-containing protein</fullName>
    </recommendedName>
</protein>
<proteinExistence type="predicted"/>
<evidence type="ECO:0000256" key="2">
    <source>
        <dbReference type="SAM" id="Phobius"/>
    </source>
</evidence>
<feature type="compositionally biased region" description="Basic and acidic residues" evidence="1">
    <location>
        <begin position="612"/>
        <end position="628"/>
    </location>
</feature>
<feature type="compositionally biased region" description="Basic residues" evidence="1">
    <location>
        <begin position="301"/>
        <end position="312"/>
    </location>
</feature>
<dbReference type="EMBL" id="CH445355">
    <property type="protein sequence ID" value="EAT78210.2"/>
    <property type="molecule type" value="Genomic_DNA"/>
</dbReference>
<feature type="domain" description="DUF7735" evidence="3">
    <location>
        <begin position="516"/>
        <end position="617"/>
    </location>
</feature>
<evidence type="ECO:0000256" key="1">
    <source>
        <dbReference type="SAM" id="MobiDB-lite"/>
    </source>
</evidence>
<dbReference type="InParanoid" id="Q0U1F9"/>
<feature type="region of interest" description="Disordered" evidence="1">
    <location>
        <begin position="291"/>
        <end position="314"/>
    </location>
</feature>
<dbReference type="PANTHER" id="PTHR42029">
    <property type="entry name" value="AN04G07800"/>
    <property type="match status" value="1"/>
</dbReference>
<dbReference type="AlphaFoldDB" id="Q0U1F9"/>
<organism evidence="4 5">
    <name type="scientific">Phaeosphaeria nodorum (strain SN15 / ATCC MYA-4574 / FGSC 10173)</name>
    <name type="common">Glume blotch fungus</name>
    <name type="synonym">Parastagonospora nodorum</name>
    <dbReference type="NCBI Taxonomy" id="321614"/>
    <lineage>
        <taxon>Eukaryota</taxon>
        <taxon>Fungi</taxon>
        <taxon>Dikarya</taxon>
        <taxon>Ascomycota</taxon>
        <taxon>Pezizomycotina</taxon>
        <taxon>Dothideomycetes</taxon>
        <taxon>Pleosporomycetidae</taxon>
        <taxon>Pleosporales</taxon>
        <taxon>Pleosporineae</taxon>
        <taxon>Phaeosphaeriaceae</taxon>
        <taxon>Parastagonospora</taxon>
    </lineage>
</organism>
<feature type="transmembrane region" description="Helical" evidence="2">
    <location>
        <begin position="221"/>
        <end position="244"/>
    </location>
</feature>
<dbReference type="Pfam" id="PF24870">
    <property type="entry name" value="DUF7735"/>
    <property type="match status" value="1"/>
</dbReference>
<feature type="compositionally biased region" description="Acidic residues" evidence="1">
    <location>
        <begin position="756"/>
        <end position="797"/>
    </location>
</feature>
<evidence type="ECO:0000313" key="4">
    <source>
        <dbReference type="EMBL" id="EAT78210.2"/>
    </source>
</evidence>
<sequence length="832" mass="92945">MAPFNDMTRLILEKRLPEPATTRTSPPTRASLSTEGGFLEAWAQGYNVGSLVILILIVFCNYRPGIWLHKLILLEVHEADLQSPSYTNNAQLVLAIGHGTFIFVRDPAYGWYLSATATLLFISYVLHNVVSWLKIRPFLPRWGSRFFIISLICVQPFWIAEAWSNFAYFNNLGSDANIRTRPWEALLRDPWWIFTTWKLVNSIKKTYGFKLWALMRINTRFGIMLLCMLLSIAFLLTDVVVSAAKLTASSGINPYWRFALVFKCASDTIFLDDFKSVLDDIVARKFSSAGNGVHRSSIGRSPHRGSVSRKRSHSDVRGDEFIECVALEDPFQRPASPPKGKFLFPFNKEKRTSVPKIHVQHETTVGSEQARKPSHESWGSGSTAITRPAHAVYGGENSRAKDSDASLFNGRMFGWPEASCSESQQPQSWVANLIQHMYRAWHQHNLLIAEHKKSSTTGRHRTHNRNDYNCIHGQTGDFNHNLHTSDNGRFMAMRNQERLRLSEATHANWPASQHLLRAFRQKIYEECEDKPSIACPSVAKESWCALSTAVPSSDVAEFRSYTSVASSWWAAHSSAFADLKEECPDTWESAKMDVPSGEVWLDATEAFADCEGEGKAESGKDAKEEVKSEVSVPASASTSASVTDSASPKAKIDIGSKGLVVAVLILQAGDEHPDNLLVSSEGMEEEFDGRIPPHCVGLVHGGYFMGNEDPDVILLDTKCGVAYYMNCPARVRETAVPKDGYFMYPLEGDALAATEAGDEEGDGASGKEEDDDGNAGDVESENEDSDDDEEGSEEDEIQWGPCWPVRYFFEMLKNQYRQLNFILMNAHDVIDV</sequence>
<accession>Q0U1F9</accession>
<keyword evidence="2" id="KW-0472">Membrane</keyword>
<feature type="region of interest" description="Disordered" evidence="1">
    <location>
        <begin position="363"/>
        <end position="383"/>
    </location>
</feature>
<dbReference type="GeneID" id="5981455"/>
<name>Q0U1F9_PHANO</name>
<dbReference type="Proteomes" id="UP000001055">
    <property type="component" value="Unassembled WGS sequence"/>
</dbReference>
<evidence type="ECO:0000259" key="3">
    <source>
        <dbReference type="Pfam" id="PF24870"/>
    </source>
</evidence>
<feature type="compositionally biased region" description="Low complexity" evidence="1">
    <location>
        <begin position="629"/>
        <end position="642"/>
    </location>
</feature>
<dbReference type="VEuPathDB" id="FungiDB:JI435_413430"/>
<feature type="region of interest" description="Disordered" evidence="1">
    <location>
        <begin position="611"/>
        <end position="642"/>
    </location>
</feature>
<feature type="transmembrane region" description="Helical" evidence="2">
    <location>
        <begin position="109"/>
        <end position="126"/>
    </location>
</feature>
<reference evidence="5" key="1">
    <citation type="journal article" date="2007" name="Plant Cell">
        <title>Dothideomycete-plant interactions illuminated by genome sequencing and EST analysis of the wheat pathogen Stagonospora nodorum.</title>
        <authorList>
            <person name="Hane J.K."/>
            <person name="Lowe R.G."/>
            <person name="Solomon P.S."/>
            <person name="Tan K.C."/>
            <person name="Schoch C.L."/>
            <person name="Spatafora J.W."/>
            <person name="Crous P.W."/>
            <person name="Kodira C."/>
            <person name="Birren B.W."/>
            <person name="Galagan J.E."/>
            <person name="Torriani S.F."/>
            <person name="McDonald B.A."/>
            <person name="Oliver R.P."/>
        </authorList>
    </citation>
    <scope>NUCLEOTIDE SEQUENCE [LARGE SCALE GENOMIC DNA]</scope>
    <source>
        <strain evidence="5">SN15 / ATCC MYA-4574 / FGSC 10173</strain>
    </source>
</reference>
<dbReference type="RefSeq" id="XP_001804531.1">
    <property type="nucleotide sequence ID" value="XM_001804479.1"/>
</dbReference>
<dbReference type="VEuPathDB" id="FungiDB:JI435_436980"/>
<feature type="region of interest" description="Disordered" evidence="1">
    <location>
        <begin position="755"/>
        <end position="797"/>
    </location>
</feature>
<feature type="transmembrane region" description="Helical" evidence="2">
    <location>
        <begin position="146"/>
        <end position="169"/>
    </location>
</feature>
<keyword evidence="2" id="KW-1133">Transmembrane helix</keyword>
<keyword evidence="2" id="KW-0812">Transmembrane</keyword>
<feature type="transmembrane region" description="Helical" evidence="2">
    <location>
        <begin position="41"/>
        <end position="62"/>
    </location>
</feature>
<dbReference type="HOGENOM" id="CLU_341026_0_0_1"/>
<dbReference type="VEuPathDB" id="FungiDB:JI435_143390"/>
<dbReference type="InterPro" id="IPR056637">
    <property type="entry name" value="DUF7735"/>
</dbReference>